<keyword evidence="3" id="KW-1185">Reference proteome</keyword>
<feature type="signal peptide" evidence="1">
    <location>
        <begin position="1"/>
        <end position="29"/>
    </location>
</feature>
<accession>A0A1G7UYY8</accession>
<dbReference type="Proteomes" id="UP000198923">
    <property type="component" value="Unassembled WGS sequence"/>
</dbReference>
<organism evidence="2 3">
    <name type="scientific">Sinosporangium album</name>
    <dbReference type="NCBI Taxonomy" id="504805"/>
    <lineage>
        <taxon>Bacteria</taxon>
        <taxon>Bacillati</taxon>
        <taxon>Actinomycetota</taxon>
        <taxon>Actinomycetes</taxon>
        <taxon>Streptosporangiales</taxon>
        <taxon>Streptosporangiaceae</taxon>
        <taxon>Sinosporangium</taxon>
    </lineage>
</organism>
<reference evidence="2 3" key="1">
    <citation type="submission" date="2016-10" db="EMBL/GenBank/DDBJ databases">
        <authorList>
            <person name="de Groot N.N."/>
        </authorList>
    </citation>
    <scope>NUCLEOTIDE SEQUENCE [LARGE SCALE GENOMIC DNA]</scope>
    <source>
        <strain evidence="2 3">CPCC 201354</strain>
    </source>
</reference>
<dbReference type="InterPro" id="IPR015943">
    <property type="entry name" value="WD40/YVTN_repeat-like_dom_sf"/>
</dbReference>
<evidence type="ECO:0000313" key="3">
    <source>
        <dbReference type="Proteomes" id="UP000198923"/>
    </source>
</evidence>
<proteinExistence type="predicted"/>
<dbReference type="InterPro" id="IPR054817">
    <property type="entry name" value="Glycosyl_F510_1955-like"/>
</dbReference>
<dbReference type="Gene3D" id="2.130.10.10">
    <property type="entry name" value="YVTN repeat-like/Quinoprotein amine dehydrogenase"/>
    <property type="match status" value="1"/>
</dbReference>
<evidence type="ECO:0008006" key="4">
    <source>
        <dbReference type="Google" id="ProtNLM"/>
    </source>
</evidence>
<dbReference type="SUPFAM" id="SSF110296">
    <property type="entry name" value="Oligoxyloglucan reducing end-specific cellobiohydrolase"/>
    <property type="match status" value="1"/>
</dbReference>
<evidence type="ECO:0000313" key="2">
    <source>
        <dbReference type="EMBL" id="SDG52518.1"/>
    </source>
</evidence>
<feature type="chain" id="PRO_5038566030" description="BNR/Asp-box repeat-containing protein" evidence="1">
    <location>
        <begin position="30"/>
        <end position="317"/>
    </location>
</feature>
<dbReference type="CDD" id="cd15482">
    <property type="entry name" value="Sialidase_non-viral"/>
    <property type="match status" value="1"/>
</dbReference>
<sequence length="317" mass="32272">MDTTDRRFTPVLYALAASALLLTAACGGATPTTEAASGQTTGTAGAAGAAGAADAADPGIGHVHAVDVDPSDGSVYLAGHYGLFKVTSKTEAVRVADLVQDNMGFTVIGPKTFLASGHPSAEDVQAGKPHHLGLIRSADAGLTWTTVSEGGKADFHSLQPAGSELYAFDSQTGRVRRSQDEGRTWEIGAQAKVIDLAAHADEPRRVYATTPEGLTVSEDGGATFTTAAGAPALAMVDSPAKGTLTGVAPDGAVHVSEDAGRTWTSPGRLPAPPSSFNAEGRQHLLATLEDGTAVESKDGGRTFTVVFQPSASSHSSH</sequence>
<dbReference type="RefSeq" id="WP_093169343.1">
    <property type="nucleotide sequence ID" value="NZ_FNCN01000005.1"/>
</dbReference>
<dbReference type="PROSITE" id="PS51257">
    <property type="entry name" value="PROKAR_LIPOPROTEIN"/>
    <property type="match status" value="1"/>
</dbReference>
<evidence type="ECO:0000256" key="1">
    <source>
        <dbReference type="SAM" id="SignalP"/>
    </source>
</evidence>
<dbReference type="EMBL" id="FNCN01000005">
    <property type="protein sequence ID" value="SDG52518.1"/>
    <property type="molecule type" value="Genomic_DNA"/>
</dbReference>
<dbReference type="STRING" id="504805.SAMN05421505_10529"/>
<name>A0A1G7UYY8_9ACTN</name>
<dbReference type="NCBIfam" id="NF045728">
    <property type="entry name" value="glycosyl_F510_1955"/>
    <property type="match status" value="1"/>
</dbReference>
<keyword evidence="1" id="KW-0732">Signal</keyword>
<gene>
    <name evidence="2" type="ORF">SAMN05421505_10529</name>
</gene>
<dbReference type="OrthoDB" id="9764804at2"/>
<protein>
    <recommendedName>
        <fullName evidence="4">BNR/Asp-box repeat-containing protein</fullName>
    </recommendedName>
</protein>
<dbReference type="AlphaFoldDB" id="A0A1G7UYY8"/>